<dbReference type="GO" id="GO:0005634">
    <property type="term" value="C:nucleus"/>
    <property type="evidence" value="ECO:0007669"/>
    <property type="project" value="UniProtKB-SubCell"/>
</dbReference>
<evidence type="ECO:0000259" key="7">
    <source>
        <dbReference type="PROSITE" id="PS51294"/>
    </source>
</evidence>
<gene>
    <name evidence="8" type="ORF">LIER_17210</name>
</gene>
<dbReference type="InterPro" id="IPR006447">
    <property type="entry name" value="Myb_dom_plants"/>
</dbReference>
<dbReference type="SUPFAM" id="SSF46689">
    <property type="entry name" value="Homeodomain-like"/>
    <property type="match status" value="1"/>
</dbReference>
<dbReference type="PROSITE" id="PS51294">
    <property type="entry name" value="HTH_MYB"/>
    <property type="match status" value="1"/>
</dbReference>
<evidence type="ECO:0000313" key="8">
    <source>
        <dbReference type="EMBL" id="GAA0160718.1"/>
    </source>
</evidence>
<dbReference type="InterPro" id="IPR009057">
    <property type="entry name" value="Homeodomain-like_sf"/>
</dbReference>
<evidence type="ECO:0000256" key="6">
    <source>
        <dbReference type="SAM" id="MobiDB-lite"/>
    </source>
</evidence>
<protein>
    <submittedName>
        <fullName evidence="8">DNA-binding transcription factor</fullName>
    </submittedName>
</protein>
<evidence type="ECO:0000256" key="4">
    <source>
        <dbReference type="ARBA" id="ARBA00023163"/>
    </source>
</evidence>
<evidence type="ECO:0000256" key="2">
    <source>
        <dbReference type="ARBA" id="ARBA00023015"/>
    </source>
</evidence>
<name>A0AAV3QAW4_LITER</name>
<dbReference type="InterPro" id="IPR001005">
    <property type="entry name" value="SANT/Myb"/>
</dbReference>
<dbReference type="GO" id="GO:0003677">
    <property type="term" value="F:DNA binding"/>
    <property type="evidence" value="ECO:0007669"/>
    <property type="project" value="UniProtKB-KW"/>
</dbReference>
<keyword evidence="5" id="KW-0539">Nucleus</keyword>
<keyword evidence="3 8" id="KW-0238">DNA-binding</keyword>
<evidence type="ECO:0000256" key="5">
    <source>
        <dbReference type="ARBA" id="ARBA00023242"/>
    </source>
</evidence>
<evidence type="ECO:0000256" key="1">
    <source>
        <dbReference type="ARBA" id="ARBA00004123"/>
    </source>
</evidence>
<feature type="compositionally biased region" description="Polar residues" evidence="6">
    <location>
        <begin position="277"/>
        <end position="288"/>
    </location>
</feature>
<keyword evidence="2" id="KW-0805">Transcription regulation</keyword>
<dbReference type="NCBIfam" id="TIGR01557">
    <property type="entry name" value="myb_SHAQKYF"/>
    <property type="match status" value="1"/>
</dbReference>
<dbReference type="EMBL" id="BAABME010003971">
    <property type="protein sequence ID" value="GAA0160718.1"/>
    <property type="molecule type" value="Genomic_DNA"/>
</dbReference>
<dbReference type="PANTHER" id="PTHR31003:SF16">
    <property type="entry name" value="TRANSCRIPTION FACTOR HHO2"/>
    <property type="match status" value="1"/>
</dbReference>
<reference evidence="8 9" key="1">
    <citation type="submission" date="2024-01" db="EMBL/GenBank/DDBJ databases">
        <title>The complete chloroplast genome sequence of Lithospermum erythrorhizon: insights into the phylogenetic relationship among Boraginaceae species and the maternal lineages of purple gromwells.</title>
        <authorList>
            <person name="Okada T."/>
            <person name="Watanabe K."/>
        </authorList>
    </citation>
    <scope>NUCLEOTIDE SEQUENCE [LARGE SCALE GENOMIC DNA]</scope>
</reference>
<dbReference type="Pfam" id="PF26575">
    <property type="entry name" value="HHO5_N"/>
    <property type="match status" value="1"/>
</dbReference>
<accession>A0AAV3QAW4</accession>
<organism evidence="8 9">
    <name type="scientific">Lithospermum erythrorhizon</name>
    <name type="common">Purple gromwell</name>
    <name type="synonym">Lithospermum officinale var. erythrorhizon</name>
    <dbReference type="NCBI Taxonomy" id="34254"/>
    <lineage>
        <taxon>Eukaryota</taxon>
        <taxon>Viridiplantae</taxon>
        <taxon>Streptophyta</taxon>
        <taxon>Embryophyta</taxon>
        <taxon>Tracheophyta</taxon>
        <taxon>Spermatophyta</taxon>
        <taxon>Magnoliopsida</taxon>
        <taxon>eudicotyledons</taxon>
        <taxon>Gunneridae</taxon>
        <taxon>Pentapetalae</taxon>
        <taxon>asterids</taxon>
        <taxon>lamiids</taxon>
        <taxon>Boraginales</taxon>
        <taxon>Boraginaceae</taxon>
        <taxon>Boraginoideae</taxon>
        <taxon>Lithospermeae</taxon>
        <taxon>Lithospermum</taxon>
    </lineage>
</organism>
<feature type="compositionally biased region" description="Low complexity" evidence="6">
    <location>
        <begin position="348"/>
        <end position="370"/>
    </location>
</feature>
<feature type="region of interest" description="Disordered" evidence="6">
    <location>
        <begin position="336"/>
        <end position="370"/>
    </location>
</feature>
<dbReference type="GO" id="GO:0003700">
    <property type="term" value="F:DNA-binding transcription factor activity"/>
    <property type="evidence" value="ECO:0007669"/>
    <property type="project" value="InterPro"/>
</dbReference>
<dbReference type="PANTHER" id="PTHR31003">
    <property type="entry name" value="MYB FAMILY TRANSCRIPTION FACTOR"/>
    <property type="match status" value="1"/>
</dbReference>
<sequence length="370" mass="40822">MMINLNSRANDREEILQNCQVFMHALEEECRKVQVFQKELPLCLQLVTRAIDACKHQITSENEYNFQGQSECSEQTSSEGPVLEEFIPIKRVFSSSHGDEGQQYKKPKINFIQICSNNNDNKASKKSDWLRSAKLWNQSPDPTPKEVVQVVEVKRDGRSVAIHQVKMENSEGDAEGTSGSHKEAVAAAANSSVDTGETSGCRGGGIKKQEKELLSQRKYRRSWSPELHKKFLIALQQLGGSHVATPKQIKELMLVDGLTNDEVKSHLQKYRLHTRRPNPSTKNSSQTAPEYAVVGGLWVPPAIVSSTSVQGEAHQATKAISATPTNVQDTSRRLFKKSLSGDLRRHSGSGVPSNSLISSSSDTTTASPPS</sequence>
<dbReference type="InterPro" id="IPR044787">
    <property type="entry name" value="HHO5-like"/>
</dbReference>
<keyword evidence="4" id="KW-0804">Transcription</keyword>
<comment type="caution">
    <text evidence="8">The sequence shown here is derived from an EMBL/GenBank/DDBJ whole genome shotgun (WGS) entry which is preliminary data.</text>
</comment>
<keyword evidence="9" id="KW-1185">Reference proteome</keyword>
<dbReference type="AlphaFoldDB" id="A0AAV3QAW4"/>
<dbReference type="InterPro" id="IPR017930">
    <property type="entry name" value="Myb_dom"/>
</dbReference>
<evidence type="ECO:0000256" key="3">
    <source>
        <dbReference type="ARBA" id="ARBA00023125"/>
    </source>
</evidence>
<feature type="region of interest" description="Disordered" evidence="6">
    <location>
        <begin position="269"/>
        <end position="288"/>
    </location>
</feature>
<dbReference type="Proteomes" id="UP001454036">
    <property type="component" value="Unassembled WGS sequence"/>
</dbReference>
<dbReference type="Pfam" id="PF00249">
    <property type="entry name" value="Myb_DNA-binding"/>
    <property type="match status" value="1"/>
</dbReference>
<dbReference type="Gene3D" id="1.10.10.60">
    <property type="entry name" value="Homeodomain-like"/>
    <property type="match status" value="1"/>
</dbReference>
<proteinExistence type="predicted"/>
<comment type="subcellular location">
    <subcellularLocation>
        <location evidence="1">Nucleus</location>
    </subcellularLocation>
</comment>
<dbReference type="InterPro" id="IPR058673">
    <property type="entry name" value="HHO5-like_N"/>
</dbReference>
<evidence type="ECO:0000313" key="9">
    <source>
        <dbReference type="Proteomes" id="UP001454036"/>
    </source>
</evidence>
<feature type="domain" description="HTH myb-type" evidence="7">
    <location>
        <begin position="215"/>
        <end position="275"/>
    </location>
</feature>
<dbReference type="FunFam" id="1.10.10.60:FF:000007">
    <property type="entry name" value="Two-component response regulator"/>
    <property type="match status" value="1"/>
</dbReference>